<dbReference type="Gene3D" id="2.40.10.270">
    <property type="entry name" value="Bacteriophage SPP1 head-tail adaptor protein"/>
    <property type="match status" value="1"/>
</dbReference>
<keyword evidence="2" id="KW-1185">Reference proteome</keyword>
<dbReference type="EMBL" id="FOVI01000018">
    <property type="protein sequence ID" value="SFO04831.1"/>
    <property type="molecule type" value="Genomic_DNA"/>
</dbReference>
<accession>A0A1I5E132</accession>
<dbReference type="OrthoDB" id="1753727at2"/>
<dbReference type="InterPro" id="IPR008767">
    <property type="entry name" value="Phage_SPP1_head-tail_adaptor"/>
</dbReference>
<proteinExistence type="predicted"/>
<dbReference type="Pfam" id="PF05521">
    <property type="entry name" value="Phage_HCP"/>
    <property type="match status" value="1"/>
</dbReference>
<sequence length="112" mass="12942">MAGVNKPFVGQLDRRITLFEQETVRNAIGEEKEVDAVVCIPWAKVDEVSGGEDVDGKVLHRTQRSFIVRYRDDISAKKNQLKVDFEGTRYNVTHVKQIGRREYLELQCIVYE</sequence>
<dbReference type="RefSeq" id="WP_091524605.1">
    <property type="nucleotide sequence ID" value="NZ_FOVI01000018.1"/>
</dbReference>
<evidence type="ECO:0000313" key="1">
    <source>
        <dbReference type="EMBL" id="SFO04831.1"/>
    </source>
</evidence>
<evidence type="ECO:0000313" key="2">
    <source>
        <dbReference type="Proteomes" id="UP000199036"/>
    </source>
</evidence>
<dbReference type="Proteomes" id="UP000199036">
    <property type="component" value="Unassembled WGS sequence"/>
</dbReference>
<dbReference type="InterPro" id="IPR038666">
    <property type="entry name" value="SSP1_head-tail_sf"/>
</dbReference>
<name>A0A1I5E132_9FLAO</name>
<protein>
    <submittedName>
        <fullName evidence="1">Phage head-tail adaptor, putative, SPP1 family</fullName>
    </submittedName>
</protein>
<organism evidence="1 2">
    <name type="scientific">Paenimyroides ummariense</name>
    <dbReference type="NCBI Taxonomy" id="913024"/>
    <lineage>
        <taxon>Bacteria</taxon>
        <taxon>Pseudomonadati</taxon>
        <taxon>Bacteroidota</taxon>
        <taxon>Flavobacteriia</taxon>
        <taxon>Flavobacteriales</taxon>
        <taxon>Flavobacteriaceae</taxon>
        <taxon>Paenimyroides</taxon>
    </lineage>
</organism>
<dbReference type="STRING" id="913024.SAMN05421741_11826"/>
<reference evidence="2" key="1">
    <citation type="submission" date="2016-10" db="EMBL/GenBank/DDBJ databases">
        <authorList>
            <person name="Varghese N."/>
            <person name="Submissions S."/>
        </authorList>
    </citation>
    <scope>NUCLEOTIDE SEQUENCE [LARGE SCALE GENOMIC DNA]</scope>
    <source>
        <strain evidence="2">DS-12</strain>
    </source>
</reference>
<gene>
    <name evidence="1" type="ORF">SAMN05421741_11826</name>
</gene>
<dbReference type="AlphaFoldDB" id="A0A1I5E132"/>